<reference evidence="5 6" key="1">
    <citation type="submission" date="2016-07" db="EMBL/GenBank/DDBJ databases">
        <title>Draft Genome Sequence of Methylobrevis pamukkalensis PK2.</title>
        <authorList>
            <person name="Vasilenko O.V."/>
            <person name="Doronina N.V."/>
            <person name="Shmareva M.N."/>
            <person name="Tarlachkov S.V."/>
            <person name="Mustakhimov I."/>
            <person name="Trotsenko Y.A."/>
        </authorList>
    </citation>
    <scope>NUCLEOTIDE SEQUENCE [LARGE SCALE GENOMIC DNA]</scope>
    <source>
        <strain evidence="5 6">PK2</strain>
    </source>
</reference>
<accession>A0A1E3H186</accession>
<dbReference type="GO" id="GO:0005198">
    <property type="term" value="F:structural molecule activity"/>
    <property type="evidence" value="ECO:0007669"/>
    <property type="project" value="InterPro"/>
</dbReference>
<protein>
    <submittedName>
        <fullName evidence="5">Flagellin</fullName>
    </submittedName>
</protein>
<sequence>MSDITLSAGVRQNLNTLQATADLLGKTQNRLATGNKVNSALDNPSSFFTASSLNSRARIFRACRTT</sequence>
<dbReference type="Pfam" id="PF00669">
    <property type="entry name" value="Flagellin_N"/>
    <property type="match status" value="1"/>
</dbReference>
<evidence type="ECO:0000256" key="3">
    <source>
        <dbReference type="ARBA" id="ARBA00023143"/>
    </source>
</evidence>
<comment type="similarity">
    <text evidence="2">Belongs to the bacterial flagellin family.</text>
</comment>
<keyword evidence="5" id="KW-0966">Cell projection</keyword>
<dbReference type="Proteomes" id="UP000094622">
    <property type="component" value="Unassembled WGS sequence"/>
</dbReference>
<keyword evidence="3" id="KW-0975">Bacterial flagellum</keyword>
<dbReference type="SUPFAM" id="SSF64518">
    <property type="entry name" value="Phase 1 flagellin"/>
    <property type="match status" value="1"/>
</dbReference>
<evidence type="ECO:0000259" key="4">
    <source>
        <dbReference type="Pfam" id="PF00669"/>
    </source>
</evidence>
<keyword evidence="5" id="KW-0282">Flagellum</keyword>
<name>A0A1E3H186_9HYPH</name>
<keyword evidence="5" id="KW-0969">Cilium</keyword>
<feature type="domain" description="Flagellin N-terminal" evidence="4">
    <location>
        <begin position="12"/>
        <end position="58"/>
    </location>
</feature>
<dbReference type="AlphaFoldDB" id="A0A1E3H186"/>
<organism evidence="5 6">
    <name type="scientific">Methylobrevis pamukkalensis</name>
    <dbReference type="NCBI Taxonomy" id="1439726"/>
    <lineage>
        <taxon>Bacteria</taxon>
        <taxon>Pseudomonadati</taxon>
        <taxon>Pseudomonadota</taxon>
        <taxon>Alphaproteobacteria</taxon>
        <taxon>Hyphomicrobiales</taxon>
        <taxon>Pleomorphomonadaceae</taxon>
        <taxon>Methylobrevis</taxon>
    </lineage>
</organism>
<dbReference type="PATRIC" id="fig|1439726.3.peg.3522"/>
<evidence type="ECO:0000313" key="5">
    <source>
        <dbReference type="EMBL" id="ODN69331.1"/>
    </source>
</evidence>
<evidence type="ECO:0000256" key="2">
    <source>
        <dbReference type="ARBA" id="ARBA00005709"/>
    </source>
</evidence>
<dbReference type="InterPro" id="IPR001029">
    <property type="entry name" value="Flagellin_N"/>
</dbReference>
<gene>
    <name evidence="5" type="ORF">A6302_03351</name>
</gene>
<dbReference type="GO" id="GO:0009288">
    <property type="term" value="C:bacterial-type flagellum"/>
    <property type="evidence" value="ECO:0007669"/>
    <property type="project" value="UniProtKB-SubCell"/>
</dbReference>
<comment type="caution">
    <text evidence="5">The sequence shown here is derived from an EMBL/GenBank/DDBJ whole genome shotgun (WGS) entry which is preliminary data.</text>
</comment>
<proteinExistence type="inferred from homology"/>
<evidence type="ECO:0000313" key="6">
    <source>
        <dbReference type="Proteomes" id="UP000094622"/>
    </source>
</evidence>
<dbReference type="EMBL" id="MCRJ01000096">
    <property type="protein sequence ID" value="ODN69331.1"/>
    <property type="molecule type" value="Genomic_DNA"/>
</dbReference>
<comment type="subcellular location">
    <subcellularLocation>
        <location evidence="1">Bacterial flagellum</location>
    </subcellularLocation>
</comment>
<keyword evidence="6" id="KW-1185">Reference proteome</keyword>
<evidence type="ECO:0000256" key="1">
    <source>
        <dbReference type="ARBA" id="ARBA00004365"/>
    </source>
</evidence>